<dbReference type="EMBL" id="LAZR01000258">
    <property type="protein sequence ID" value="KKN78686.1"/>
    <property type="molecule type" value="Genomic_DNA"/>
</dbReference>
<name>A0A0F9VZ59_9ZZZZ</name>
<evidence type="ECO:0000313" key="1">
    <source>
        <dbReference type="EMBL" id="KKN78686.1"/>
    </source>
</evidence>
<proteinExistence type="predicted"/>
<comment type="caution">
    <text evidence="1">The sequence shown here is derived from an EMBL/GenBank/DDBJ whole genome shotgun (WGS) entry which is preliminary data.</text>
</comment>
<organism evidence="1">
    <name type="scientific">marine sediment metagenome</name>
    <dbReference type="NCBI Taxonomy" id="412755"/>
    <lineage>
        <taxon>unclassified sequences</taxon>
        <taxon>metagenomes</taxon>
        <taxon>ecological metagenomes</taxon>
    </lineage>
</organism>
<accession>A0A0F9VZ59</accession>
<protein>
    <submittedName>
        <fullName evidence="1">Uncharacterized protein</fullName>
    </submittedName>
</protein>
<reference evidence="1" key="1">
    <citation type="journal article" date="2015" name="Nature">
        <title>Complex archaea that bridge the gap between prokaryotes and eukaryotes.</title>
        <authorList>
            <person name="Spang A."/>
            <person name="Saw J.H."/>
            <person name="Jorgensen S.L."/>
            <person name="Zaremba-Niedzwiedzka K."/>
            <person name="Martijn J."/>
            <person name="Lind A.E."/>
            <person name="van Eijk R."/>
            <person name="Schleper C."/>
            <person name="Guy L."/>
            <person name="Ettema T.J."/>
        </authorList>
    </citation>
    <scope>NUCLEOTIDE SEQUENCE</scope>
</reference>
<dbReference type="AlphaFoldDB" id="A0A0F9VZ59"/>
<gene>
    <name evidence="1" type="ORF">LCGC14_0347530</name>
</gene>
<sequence>MDLVEEGILKRAVATKDNEISLLQRRIISLENSLTRQRRLGNISATRLRDLRDQVLEKIKESKIKLYTQPTRLF</sequence>